<dbReference type="GeneID" id="10288502"/>
<dbReference type="STRING" id="985053.VMUT_0850"/>
<dbReference type="Gene3D" id="3.40.50.10540">
    <property type="entry name" value="Crotonobetainyl-coa:carnitine coa-transferase, domain 1"/>
    <property type="match status" value="1"/>
</dbReference>
<dbReference type="InterPro" id="IPR050483">
    <property type="entry name" value="CoA-transferase_III_domain"/>
</dbReference>
<dbReference type="Pfam" id="PF02515">
    <property type="entry name" value="CoA_transf_3"/>
    <property type="match status" value="1"/>
</dbReference>
<evidence type="ECO:0000313" key="2">
    <source>
        <dbReference type="EMBL" id="ADY01060.1"/>
    </source>
</evidence>
<dbReference type="GO" id="GO:0008410">
    <property type="term" value="F:CoA-transferase activity"/>
    <property type="evidence" value="ECO:0007669"/>
    <property type="project" value="TreeGrafter"/>
</dbReference>
<dbReference type="Gene3D" id="3.30.1540.10">
    <property type="entry name" value="formyl-coa transferase, domain 3"/>
    <property type="match status" value="1"/>
</dbReference>
<dbReference type="KEGG" id="vmo:VMUT_0850"/>
<keyword evidence="3" id="KW-1185">Reference proteome</keyword>
<dbReference type="InterPro" id="IPR044855">
    <property type="entry name" value="CoA-Trfase_III_dom3_sf"/>
</dbReference>
<dbReference type="PANTHER" id="PTHR48207">
    <property type="entry name" value="SUCCINATE--HYDROXYMETHYLGLUTARATE COA-TRANSFERASE"/>
    <property type="match status" value="1"/>
</dbReference>
<evidence type="ECO:0000256" key="1">
    <source>
        <dbReference type="ARBA" id="ARBA00022679"/>
    </source>
</evidence>
<protein>
    <submittedName>
        <fullName evidence="2">L-carnitine dehydratase/bile acid-inducible protein F</fullName>
    </submittedName>
</protein>
<dbReference type="HOGENOM" id="CLU_033975_0_0_2"/>
<dbReference type="InterPro" id="IPR023606">
    <property type="entry name" value="CoA-Trfase_III_dom_1_sf"/>
</dbReference>
<accession>F0QWU2</accession>
<dbReference type="Proteomes" id="UP000007485">
    <property type="component" value="Chromosome"/>
</dbReference>
<dbReference type="AlphaFoldDB" id="F0QWU2"/>
<dbReference type="PANTHER" id="PTHR48207:SF3">
    <property type="entry name" value="SUCCINATE--HYDROXYMETHYLGLUTARATE COA-TRANSFERASE"/>
    <property type="match status" value="1"/>
</dbReference>
<gene>
    <name evidence="2" type="ordered locus">VMUT_0850</name>
</gene>
<keyword evidence="1" id="KW-0808">Transferase</keyword>
<organism evidence="2 3">
    <name type="scientific">Vulcanisaeta moutnovskia (strain 768-28)</name>
    <dbReference type="NCBI Taxonomy" id="985053"/>
    <lineage>
        <taxon>Archaea</taxon>
        <taxon>Thermoproteota</taxon>
        <taxon>Thermoprotei</taxon>
        <taxon>Thermoproteales</taxon>
        <taxon>Thermoproteaceae</taxon>
        <taxon>Vulcanisaeta</taxon>
    </lineage>
</organism>
<sequence length="367" mass="41305">MGRLPLEGVRVIDLTHSAAGPFATSILGDLGADVTKVESPEGDMTRTWGHVIREGVSTYYLAMNRNKHVIRLDLKNESDRNKLYEMIKGADVLIENYRPGVAERLGVDYDTVSILNPRIIYVSIKGFMPGSEYEDYPAFDIVIQGMSGLMSVTGCEDGTFVKVGVPITDMVTGFFSVIAILSALRVRDRDGKGVRITVPMLDSALYIMGIHLLYYFLVGDVPRPLGTKYMSVVAPYQGFKARDGKMFILAVGNDRIWRRFCEVIGRPELADDPRFRTNPDRVKNQDELEKVLQEVFLTRDRDDWVSLFLSNGIPAGPVYDMADLARDNYVNKYVLTEVNHPELGTLRLVRGPIRFNGESTDVRFIEY</sequence>
<dbReference type="RefSeq" id="WP_013604222.1">
    <property type="nucleotide sequence ID" value="NC_015151.1"/>
</dbReference>
<evidence type="ECO:0000313" key="3">
    <source>
        <dbReference type="Proteomes" id="UP000007485"/>
    </source>
</evidence>
<reference evidence="2 3" key="1">
    <citation type="journal article" date="2011" name="J. Bacteriol.">
        <title>Complete genome sequence of 'Vulcanisaeta moutnovskia' strain 768-28, a novel member of the hyperthermophilic crenarchaeal genus vulcanisaeta.</title>
        <authorList>
            <person name="Gumerov V.M."/>
            <person name="Mardanov A.V."/>
            <person name="Beletsky A.V."/>
            <person name="Prokofeva M.I."/>
            <person name="Bonch-Osmolovskaya E.A."/>
            <person name="Ravin N.V."/>
            <person name="Skryabin K.G."/>
        </authorList>
    </citation>
    <scope>NUCLEOTIDE SEQUENCE [LARGE SCALE GENOMIC DNA]</scope>
    <source>
        <strain evidence="2 3">768-28</strain>
    </source>
</reference>
<proteinExistence type="predicted"/>
<dbReference type="OrthoDB" id="28444at2157"/>
<dbReference type="SUPFAM" id="SSF89796">
    <property type="entry name" value="CoA-transferase family III (CaiB/BaiF)"/>
    <property type="match status" value="1"/>
</dbReference>
<dbReference type="EMBL" id="CP002529">
    <property type="protein sequence ID" value="ADY01060.1"/>
    <property type="molecule type" value="Genomic_DNA"/>
</dbReference>
<name>F0QWU2_VULM7</name>
<dbReference type="InterPro" id="IPR003673">
    <property type="entry name" value="CoA-Trfase_fam_III"/>
</dbReference>
<dbReference type="eggNOG" id="arCOG02304">
    <property type="taxonomic scope" value="Archaea"/>
</dbReference>